<feature type="domain" description="WLM" evidence="7">
    <location>
        <begin position="1"/>
        <end position="192"/>
    </location>
</feature>
<dbReference type="InterPro" id="IPR053000">
    <property type="entry name" value="WSS1-like_metalloprotease"/>
</dbReference>
<dbReference type="PROSITE" id="PS01358">
    <property type="entry name" value="ZF_RANBP2_1"/>
    <property type="match status" value="1"/>
</dbReference>
<dbReference type="EMBL" id="JAODAN010000003">
    <property type="protein sequence ID" value="KAK1925302.1"/>
    <property type="molecule type" value="Genomic_DNA"/>
</dbReference>
<dbReference type="GO" id="GO:0008237">
    <property type="term" value="F:metallopeptidase activity"/>
    <property type="evidence" value="ECO:0007669"/>
    <property type="project" value="TreeGrafter"/>
</dbReference>
<name>A0AAD9FSL1_PAPLA</name>
<reference evidence="8" key="1">
    <citation type="submission" date="2023-02" db="EMBL/GenBank/DDBJ databases">
        <title>Identification and recombinant expression of a fungal hydrolase from Papiliotrema laurentii that hydrolyzes apple cutin and clears colloidal polyester polyurethane.</title>
        <authorList>
            <consortium name="DOE Joint Genome Institute"/>
            <person name="Roman V.A."/>
            <person name="Bojanowski C."/>
            <person name="Crable B.R."/>
            <person name="Wagner D.N."/>
            <person name="Hung C.S."/>
            <person name="Nadeau L.J."/>
            <person name="Schratz L."/>
            <person name="Haridas S."/>
            <person name="Pangilinan J."/>
            <person name="Lipzen A."/>
            <person name="Na H."/>
            <person name="Yan M."/>
            <person name="Ng V."/>
            <person name="Grigoriev I.V."/>
            <person name="Spatafora J.W."/>
            <person name="Barlow D."/>
            <person name="Biffinger J."/>
            <person name="Kelley-Loughnane N."/>
            <person name="Varaljay V.A."/>
            <person name="Crookes-Goodson W.J."/>
        </authorList>
    </citation>
    <scope>NUCLEOTIDE SEQUENCE</scope>
    <source>
        <strain evidence="8">5307AH</strain>
    </source>
</reference>
<gene>
    <name evidence="8" type="ORF">DB88DRAFT_483473</name>
</gene>
<evidence type="ECO:0000256" key="5">
    <source>
        <dbReference type="SAM" id="MobiDB-lite"/>
    </source>
</evidence>
<evidence type="ECO:0000256" key="1">
    <source>
        <dbReference type="ARBA" id="ARBA00022723"/>
    </source>
</evidence>
<keyword evidence="9" id="KW-1185">Reference proteome</keyword>
<dbReference type="Pfam" id="PF00641">
    <property type="entry name" value="Zn_ribbon_RanBP"/>
    <property type="match status" value="1"/>
</dbReference>
<evidence type="ECO:0000313" key="8">
    <source>
        <dbReference type="EMBL" id="KAK1925302.1"/>
    </source>
</evidence>
<evidence type="ECO:0000313" key="9">
    <source>
        <dbReference type="Proteomes" id="UP001182556"/>
    </source>
</evidence>
<evidence type="ECO:0000256" key="2">
    <source>
        <dbReference type="ARBA" id="ARBA00022771"/>
    </source>
</evidence>
<dbReference type="PANTHER" id="PTHR46622">
    <property type="entry name" value="DNA-DEPENDENT METALLOPROTEASE WSS1"/>
    <property type="match status" value="1"/>
</dbReference>
<keyword evidence="2 4" id="KW-0863">Zinc-finger</keyword>
<accession>A0AAD9FSL1</accession>
<feature type="domain" description="RanBP2-type" evidence="6">
    <location>
        <begin position="318"/>
        <end position="347"/>
    </location>
</feature>
<dbReference type="AlphaFoldDB" id="A0AAD9FSL1"/>
<keyword evidence="1" id="KW-0479">Metal-binding</keyword>
<feature type="region of interest" description="Disordered" evidence="5">
    <location>
        <begin position="189"/>
        <end position="318"/>
    </location>
</feature>
<evidence type="ECO:0000256" key="3">
    <source>
        <dbReference type="ARBA" id="ARBA00022833"/>
    </source>
</evidence>
<evidence type="ECO:0000256" key="4">
    <source>
        <dbReference type="PROSITE-ProRule" id="PRU00322"/>
    </source>
</evidence>
<evidence type="ECO:0000259" key="6">
    <source>
        <dbReference type="PROSITE" id="PS50199"/>
    </source>
</evidence>
<dbReference type="InterPro" id="IPR001876">
    <property type="entry name" value="Znf_RanBP2"/>
</dbReference>
<dbReference type="Pfam" id="PF08325">
    <property type="entry name" value="WLM"/>
    <property type="match status" value="1"/>
</dbReference>
<dbReference type="SMART" id="SM00547">
    <property type="entry name" value="ZnF_RBZ"/>
    <property type="match status" value="1"/>
</dbReference>
<proteinExistence type="predicted"/>
<organism evidence="8 9">
    <name type="scientific">Papiliotrema laurentii</name>
    <name type="common">Cryptococcus laurentii</name>
    <dbReference type="NCBI Taxonomy" id="5418"/>
    <lineage>
        <taxon>Eukaryota</taxon>
        <taxon>Fungi</taxon>
        <taxon>Dikarya</taxon>
        <taxon>Basidiomycota</taxon>
        <taxon>Agaricomycotina</taxon>
        <taxon>Tremellomycetes</taxon>
        <taxon>Tremellales</taxon>
        <taxon>Rhynchogastremaceae</taxon>
        <taxon>Papiliotrema</taxon>
    </lineage>
</organism>
<protein>
    <submittedName>
        <fullName evidence="8">WLM domain-containing protein</fullName>
    </submittedName>
</protein>
<dbReference type="InterPro" id="IPR013536">
    <property type="entry name" value="WLM_dom"/>
</dbReference>
<dbReference type="Gene3D" id="4.10.1060.10">
    <property type="entry name" value="Zinc finger, RanBP2-type"/>
    <property type="match status" value="1"/>
</dbReference>
<dbReference type="GO" id="GO:0008270">
    <property type="term" value="F:zinc ion binding"/>
    <property type="evidence" value="ECO:0007669"/>
    <property type="project" value="UniProtKB-KW"/>
</dbReference>
<dbReference type="PANTHER" id="PTHR46622:SF1">
    <property type="entry name" value="DNA-DEPENDENT METALLOPROTEASE WSS1"/>
    <property type="match status" value="1"/>
</dbReference>
<dbReference type="GO" id="GO:0006281">
    <property type="term" value="P:DNA repair"/>
    <property type="evidence" value="ECO:0007669"/>
    <property type="project" value="TreeGrafter"/>
</dbReference>
<dbReference type="SUPFAM" id="SSF90209">
    <property type="entry name" value="Ran binding protein zinc finger-like"/>
    <property type="match status" value="1"/>
</dbReference>
<keyword evidence="3" id="KW-0862">Zinc</keyword>
<dbReference type="PROSITE" id="PS51397">
    <property type="entry name" value="WLM"/>
    <property type="match status" value="1"/>
</dbReference>
<sequence length="385" mass="42263">MSLIGRFEHLPNRPRSDEARPLLEKIASQVKPIMAKRGWKVGTLAEFLPANPALLGNNMNNGQHINLRLRPPGNTSTFYDFDQLVLVMLHELTHIEHGPHDAKFYKLLAELEEEFYELKRKGYSGEGFHGKGHHLSGFKVPEHVGKAKGLAAAQKRLEVQRKLGRGGVLGGSDYRGRSMKELLAEAAERRIRDDKSCQAGQAGQSKEIEEEVRKAQEESVGIDAKDLSPSPTGSSKAEDEDFIELTERPDLPVNTTPTVATRPQPYPKPPTDAPHSSKPRVTSAAAQKSTRSKAKPTPDRPRPTSSGDNRPPPLIPATTGEWTCPTCTLINEPLAKTCEACTSPRPNTTTRGGVEGGWFCGFCGAGPRDKEFWSCGECGWVRNFG</sequence>
<evidence type="ECO:0000259" key="7">
    <source>
        <dbReference type="PROSITE" id="PS51397"/>
    </source>
</evidence>
<dbReference type="InterPro" id="IPR036443">
    <property type="entry name" value="Znf_RanBP2_sf"/>
</dbReference>
<comment type="caution">
    <text evidence="8">The sequence shown here is derived from an EMBL/GenBank/DDBJ whole genome shotgun (WGS) entry which is preliminary data.</text>
</comment>
<dbReference type="PROSITE" id="PS50199">
    <property type="entry name" value="ZF_RANBP2_2"/>
    <property type="match status" value="1"/>
</dbReference>
<dbReference type="Proteomes" id="UP001182556">
    <property type="component" value="Unassembled WGS sequence"/>
</dbReference>
<dbReference type="GO" id="GO:0005634">
    <property type="term" value="C:nucleus"/>
    <property type="evidence" value="ECO:0007669"/>
    <property type="project" value="TreeGrafter"/>
</dbReference>